<keyword evidence="9" id="KW-1185">Reference proteome</keyword>
<evidence type="ECO:0000256" key="3">
    <source>
        <dbReference type="ARBA" id="ARBA00022692"/>
    </source>
</evidence>
<evidence type="ECO:0000256" key="2">
    <source>
        <dbReference type="ARBA" id="ARBA00022448"/>
    </source>
</evidence>
<dbReference type="PANTHER" id="PTHR43791">
    <property type="entry name" value="PERMEASE-RELATED"/>
    <property type="match status" value="1"/>
</dbReference>
<evidence type="ECO:0000256" key="4">
    <source>
        <dbReference type="ARBA" id="ARBA00022989"/>
    </source>
</evidence>
<dbReference type="Gene3D" id="1.20.1250.20">
    <property type="entry name" value="MFS general substrate transporter like domains"/>
    <property type="match status" value="1"/>
</dbReference>
<feature type="transmembrane region" description="Helical" evidence="7">
    <location>
        <begin position="106"/>
        <end position="124"/>
    </location>
</feature>
<dbReference type="PANTHER" id="PTHR43791:SF36">
    <property type="entry name" value="TRANSPORTER, PUTATIVE (AFU_ORTHOLOGUE AFUA_6G08340)-RELATED"/>
    <property type="match status" value="1"/>
</dbReference>
<dbReference type="AlphaFoldDB" id="A0AAN6GRS7"/>
<dbReference type="GO" id="GO:0016020">
    <property type="term" value="C:membrane"/>
    <property type="evidence" value="ECO:0007669"/>
    <property type="project" value="UniProtKB-SubCell"/>
</dbReference>
<dbReference type="EMBL" id="JAPDMZ010000092">
    <property type="protein sequence ID" value="KAK0550447.1"/>
    <property type="molecule type" value="Genomic_DNA"/>
</dbReference>
<name>A0AAN6GRS7_9BASI</name>
<evidence type="ECO:0008006" key="10">
    <source>
        <dbReference type="Google" id="ProtNLM"/>
    </source>
</evidence>
<keyword evidence="3 7" id="KW-0812">Transmembrane</keyword>
<protein>
    <recommendedName>
        <fullName evidence="10">Major facilitator superfamily (MFS) profile domain-containing protein</fullName>
    </recommendedName>
</protein>
<evidence type="ECO:0000313" key="8">
    <source>
        <dbReference type="EMBL" id="KAK0550447.1"/>
    </source>
</evidence>
<dbReference type="InterPro" id="IPR011701">
    <property type="entry name" value="MFS"/>
</dbReference>
<organism evidence="8 9">
    <name type="scientific">Tilletia horrida</name>
    <dbReference type="NCBI Taxonomy" id="155126"/>
    <lineage>
        <taxon>Eukaryota</taxon>
        <taxon>Fungi</taxon>
        <taxon>Dikarya</taxon>
        <taxon>Basidiomycota</taxon>
        <taxon>Ustilaginomycotina</taxon>
        <taxon>Exobasidiomycetes</taxon>
        <taxon>Tilletiales</taxon>
        <taxon>Tilletiaceae</taxon>
        <taxon>Tilletia</taxon>
    </lineage>
</organism>
<evidence type="ECO:0000256" key="7">
    <source>
        <dbReference type="SAM" id="Phobius"/>
    </source>
</evidence>
<dbReference type="InterPro" id="IPR036259">
    <property type="entry name" value="MFS_trans_sf"/>
</dbReference>
<dbReference type="SUPFAM" id="SSF103473">
    <property type="entry name" value="MFS general substrate transporter"/>
    <property type="match status" value="1"/>
</dbReference>
<feature type="transmembrane region" description="Helical" evidence="7">
    <location>
        <begin position="166"/>
        <end position="187"/>
    </location>
</feature>
<feature type="transmembrane region" description="Helical" evidence="7">
    <location>
        <begin position="136"/>
        <end position="154"/>
    </location>
</feature>
<keyword evidence="4 7" id="KW-1133">Transmembrane helix</keyword>
<comment type="subcellular location">
    <subcellularLocation>
        <location evidence="1">Membrane</location>
        <topology evidence="1">Multi-pass membrane protein</topology>
    </subcellularLocation>
</comment>
<sequence>MVDEDPKANDGNNSPAPHGQTTQKWWTDEEERRVKRKLDLNVLPLMFILYMLSSLDRSNIGNAKAKMVPDLGLSDSQFQWLLTIFFIAYLLFQSGMILYAIIPPRVFVATCVFTWGLASTLQGTAQSWSGMMAARFFMGVAESCWGTGAAWYYTTLFPRREIGFRFAVFICGSAVASAFSGALAYGLLQAKSAIAPWRLLFIIEGIPTLLMAPVTYYLLPNSLSTARFLNDRERKIALARLLMQEGETVADLGPDDVDKAAQDESNLKAPLPEKRALEDLKARFDPRAGLEAFKEPLPYITAVLYFLLNTSYSSLPVYLPTILQGLGYNSIDAQGYSAPPYVCAFVVALGSAFAALAAAGYMVLGTSTSDHARYGACFMVAIGLFSFITLVLYWLLSNQTGKSKRGVALSILGTVGQGGTLLGTRLFPAKEGPRYQKGFFVCGSLLFFAVALIFVTLSVMFLSNRRRERLRPLGKNLTEEEMRERDRDVALNGSKSVYFRWTL</sequence>
<feature type="transmembrane region" description="Helical" evidence="7">
    <location>
        <begin position="199"/>
        <end position="219"/>
    </location>
</feature>
<comment type="caution">
    <text evidence="8">The sequence shown here is derived from an EMBL/GenBank/DDBJ whole genome shotgun (WGS) entry which is preliminary data.</text>
</comment>
<dbReference type="GO" id="GO:0022857">
    <property type="term" value="F:transmembrane transporter activity"/>
    <property type="evidence" value="ECO:0007669"/>
    <property type="project" value="InterPro"/>
</dbReference>
<evidence type="ECO:0000256" key="5">
    <source>
        <dbReference type="ARBA" id="ARBA00023136"/>
    </source>
</evidence>
<gene>
    <name evidence="8" type="ORF">OC846_003644</name>
</gene>
<keyword evidence="2" id="KW-0813">Transport</keyword>
<dbReference type="Pfam" id="PF07690">
    <property type="entry name" value="MFS_1"/>
    <property type="match status" value="1"/>
</dbReference>
<feature type="transmembrane region" description="Helical" evidence="7">
    <location>
        <begin position="376"/>
        <end position="396"/>
    </location>
</feature>
<feature type="region of interest" description="Disordered" evidence="6">
    <location>
        <begin position="1"/>
        <end position="27"/>
    </location>
</feature>
<reference evidence="8" key="1">
    <citation type="journal article" date="2023" name="PhytoFront">
        <title>Draft Genome Resources of Seven Strains of Tilletia horrida, Causal Agent of Kernel Smut of Rice.</title>
        <authorList>
            <person name="Khanal S."/>
            <person name="Antony Babu S."/>
            <person name="Zhou X.G."/>
        </authorList>
    </citation>
    <scope>NUCLEOTIDE SEQUENCE</scope>
    <source>
        <strain evidence="8">TX6</strain>
    </source>
</reference>
<evidence type="ECO:0000256" key="6">
    <source>
        <dbReference type="SAM" id="MobiDB-lite"/>
    </source>
</evidence>
<feature type="transmembrane region" description="Helical" evidence="7">
    <location>
        <begin position="438"/>
        <end position="462"/>
    </location>
</feature>
<feature type="transmembrane region" description="Helical" evidence="7">
    <location>
        <begin position="80"/>
        <end position="99"/>
    </location>
</feature>
<evidence type="ECO:0000313" key="9">
    <source>
        <dbReference type="Proteomes" id="UP001176517"/>
    </source>
</evidence>
<proteinExistence type="predicted"/>
<keyword evidence="5 7" id="KW-0472">Membrane</keyword>
<feature type="compositionally biased region" description="Polar residues" evidence="6">
    <location>
        <begin position="10"/>
        <end position="25"/>
    </location>
</feature>
<dbReference type="FunFam" id="1.20.1250.20:FF:000018">
    <property type="entry name" value="MFS transporter permease"/>
    <property type="match status" value="1"/>
</dbReference>
<dbReference type="Proteomes" id="UP001176517">
    <property type="component" value="Unassembled WGS sequence"/>
</dbReference>
<feature type="transmembrane region" description="Helical" evidence="7">
    <location>
        <begin position="339"/>
        <end position="364"/>
    </location>
</feature>
<accession>A0AAN6GRS7</accession>
<evidence type="ECO:0000256" key="1">
    <source>
        <dbReference type="ARBA" id="ARBA00004141"/>
    </source>
</evidence>